<dbReference type="PANTHER" id="PTHR42928:SF5">
    <property type="entry name" value="BLR1237 PROTEIN"/>
    <property type="match status" value="1"/>
</dbReference>
<keyword evidence="4" id="KW-1185">Reference proteome</keyword>
<feature type="signal peptide" evidence="2">
    <location>
        <begin position="1"/>
        <end position="28"/>
    </location>
</feature>
<dbReference type="Gene3D" id="3.40.190.10">
    <property type="entry name" value="Periplasmic binding protein-like II"/>
    <property type="match status" value="1"/>
</dbReference>
<dbReference type="EMBL" id="CP022542">
    <property type="protein sequence ID" value="ASP23668.1"/>
    <property type="molecule type" value="Genomic_DNA"/>
</dbReference>
<geneLocation type="plasmid" evidence="4">
    <name>psms3-2</name>
</geneLocation>
<dbReference type="InterPro" id="IPR042100">
    <property type="entry name" value="Bug_dom1"/>
</dbReference>
<keyword evidence="3" id="KW-0675">Receptor</keyword>
<organism evidence="3 4">
    <name type="scientific">Antarctobacter heliothermus</name>
    <dbReference type="NCBI Taxonomy" id="74033"/>
    <lineage>
        <taxon>Bacteria</taxon>
        <taxon>Pseudomonadati</taxon>
        <taxon>Pseudomonadota</taxon>
        <taxon>Alphaproteobacteria</taxon>
        <taxon>Rhodobacterales</taxon>
        <taxon>Roseobacteraceae</taxon>
        <taxon>Antarctobacter</taxon>
    </lineage>
</organism>
<comment type="similarity">
    <text evidence="1">Belongs to the UPF0065 (bug) family.</text>
</comment>
<dbReference type="PANTHER" id="PTHR42928">
    <property type="entry name" value="TRICARBOXYLATE-BINDING PROTEIN"/>
    <property type="match status" value="1"/>
</dbReference>
<dbReference type="KEGG" id="aht:ANTHELSMS3_04770"/>
<evidence type="ECO:0000256" key="2">
    <source>
        <dbReference type="SAM" id="SignalP"/>
    </source>
</evidence>
<dbReference type="Gene3D" id="3.40.190.150">
    <property type="entry name" value="Bordetella uptake gene, domain 1"/>
    <property type="match status" value="1"/>
</dbReference>
<dbReference type="OrthoDB" id="7248487at2"/>
<gene>
    <name evidence="3" type="ORF">ANTHELSMS3_04770</name>
</gene>
<dbReference type="Proteomes" id="UP000203589">
    <property type="component" value="Plasmid pSMS3-2"/>
</dbReference>
<evidence type="ECO:0000256" key="1">
    <source>
        <dbReference type="ARBA" id="ARBA00006987"/>
    </source>
</evidence>
<proteinExistence type="inferred from homology"/>
<dbReference type="AlphaFoldDB" id="A0A222EC76"/>
<name>A0A222EC76_9RHOB</name>
<dbReference type="RefSeq" id="WP_094037726.1">
    <property type="nucleotide sequence ID" value="NZ_CP022542.1"/>
</dbReference>
<evidence type="ECO:0000313" key="3">
    <source>
        <dbReference type="EMBL" id="ASP23668.1"/>
    </source>
</evidence>
<dbReference type="InterPro" id="IPR005064">
    <property type="entry name" value="BUG"/>
</dbReference>
<feature type="chain" id="PRO_5013347484" evidence="2">
    <location>
        <begin position="29"/>
        <end position="326"/>
    </location>
</feature>
<keyword evidence="3" id="KW-0614">Plasmid</keyword>
<dbReference type="Pfam" id="PF03401">
    <property type="entry name" value="TctC"/>
    <property type="match status" value="1"/>
</dbReference>
<sequence>MTTFRLSTFALAGAIVAGTAAFVTPAAAQDYPADDITIVVPRAPGGGSDNIIRILQEPLSEKLGVPVVIDNRPDPSAVVGTELVSRAEPDGYTLYLSDNAFYQNPAIIKDLPYDPVNDFVGVTRLARSPVVLVIHPDVPAKNTRELVEYAKANPGQLTFSHGGIGASTHLAGIQFNIAAGTDITPVAYASSGPALNAVLGGHVQMHMGGISSSGPQIEAGGVRAIGLTGSKEHPALPGVPTLEADGLPGVTITSVWGILAPAGTPLEVRTVVADAVREVMNMPDVAEKLSNAGYQPVASTPEEHDAEAKEMIDYWLNVAKETDLSQ</sequence>
<evidence type="ECO:0000313" key="4">
    <source>
        <dbReference type="Proteomes" id="UP000203589"/>
    </source>
</evidence>
<reference evidence="3 4" key="1">
    <citation type="submission" date="2017-07" db="EMBL/GenBank/DDBJ databases">
        <title>Genome Sequence of Antarctobacter heliothermus Strain SMS3 Isolated from a culture of the Diatom Skeletonema marinoi.</title>
        <authorList>
            <person name="Topel M."/>
            <person name="Pinder M.I.M."/>
            <person name="Johansson O.N."/>
            <person name="Kourtchenko O."/>
            <person name="Godhe A."/>
            <person name="Clarke A.K."/>
        </authorList>
    </citation>
    <scope>NUCLEOTIDE SEQUENCE [LARGE SCALE GENOMIC DNA]</scope>
    <source>
        <strain evidence="3 4">SMS3</strain>
        <plasmid evidence="4">Plasmid psms3-2</plasmid>
    </source>
</reference>
<accession>A0A222EC76</accession>
<dbReference type="PIRSF" id="PIRSF017082">
    <property type="entry name" value="YflP"/>
    <property type="match status" value="1"/>
</dbReference>
<keyword evidence="2" id="KW-0732">Signal</keyword>
<protein>
    <submittedName>
        <fullName evidence="3">Tripartite tricarboxylate transporter family receptor</fullName>
    </submittedName>
</protein>